<organism evidence="1 2">
    <name type="scientific">Hibiscus trionum</name>
    <name type="common">Flower of an hour</name>
    <dbReference type="NCBI Taxonomy" id="183268"/>
    <lineage>
        <taxon>Eukaryota</taxon>
        <taxon>Viridiplantae</taxon>
        <taxon>Streptophyta</taxon>
        <taxon>Embryophyta</taxon>
        <taxon>Tracheophyta</taxon>
        <taxon>Spermatophyta</taxon>
        <taxon>Magnoliopsida</taxon>
        <taxon>eudicotyledons</taxon>
        <taxon>Gunneridae</taxon>
        <taxon>Pentapetalae</taxon>
        <taxon>rosids</taxon>
        <taxon>malvids</taxon>
        <taxon>Malvales</taxon>
        <taxon>Malvaceae</taxon>
        <taxon>Malvoideae</taxon>
        <taxon>Hibiscus</taxon>
    </lineage>
</organism>
<dbReference type="EMBL" id="BSYR01000069">
    <property type="protein sequence ID" value="GMJ14226.1"/>
    <property type="molecule type" value="Genomic_DNA"/>
</dbReference>
<gene>
    <name evidence="1" type="ORF">HRI_005091800</name>
</gene>
<sequence length="102" mass="11329">MAYVFGNAVTDATLRAMPEFQGKKIALQDKARVALTRKHSEDKDVLVRQQVEKLTANAVHNERTTICLVYNATGETLTLVTYQDWRGHVGSTPYPPLIGNGQ</sequence>
<protein>
    <submittedName>
        <fullName evidence="1">Uncharacterized protein</fullName>
    </submittedName>
</protein>
<proteinExistence type="predicted"/>
<name>A0A9W7JEY2_HIBTR</name>
<evidence type="ECO:0000313" key="2">
    <source>
        <dbReference type="Proteomes" id="UP001165190"/>
    </source>
</evidence>
<keyword evidence="2" id="KW-1185">Reference proteome</keyword>
<dbReference type="Pfam" id="PF21230">
    <property type="entry name" value="Nakanori"/>
    <property type="match status" value="1"/>
</dbReference>
<dbReference type="OrthoDB" id="2617878at2759"/>
<dbReference type="InterPro" id="IPR049065">
    <property type="entry name" value="Nakanori"/>
</dbReference>
<reference evidence="1" key="1">
    <citation type="submission" date="2023-05" db="EMBL/GenBank/DDBJ databases">
        <title>Genome and transcriptome analyses reveal genes involved in the formation of fine ridges on petal epidermal cells in Hibiscus trionum.</title>
        <authorList>
            <person name="Koshimizu S."/>
            <person name="Masuda S."/>
            <person name="Ishii T."/>
            <person name="Shirasu K."/>
            <person name="Hoshino A."/>
            <person name="Arita M."/>
        </authorList>
    </citation>
    <scope>NUCLEOTIDE SEQUENCE</scope>
    <source>
        <strain evidence="1">Hamamatsu line</strain>
    </source>
</reference>
<comment type="caution">
    <text evidence="1">The sequence shown here is derived from an EMBL/GenBank/DDBJ whole genome shotgun (WGS) entry which is preliminary data.</text>
</comment>
<evidence type="ECO:0000313" key="1">
    <source>
        <dbReference type="EMBL" id="GMJ14226.1"/>
    </source>
</evidence>
<dbReference type="AlphaFoldDB" id="A0A9W7JEY2"/>
<dbReference type="PANTHER" id="PTHR36482">
    <property type="entry name" value="OSJNBA0024J22.15 PROTEIN"/>
    <property type="match status" value="1"/>
</dbReference>
<dbReference type="InterPro" id="IPR053085">
    <property type="entry name" value="Jasmonate-induced_protein"/>
</dbReference>
<dbReference type="Proteomes" id="UP001165190">
    <property type="component" value="Unassembled WGS sequence"/>
</dbReference>
<dbReference type="PANTHER" id="PTHR36482:SF5">
    <property type="entry name" value="23 KDA JASMONATE-INDUCED PROTEIN-LIKE"/>
    <property type="match status" value="1"/>
</dbReference>
<accession>A0A9W7JEY2</accession>